<dbReference type="Proteomes" id="UP000694388">
    <property type="component" value="Unplaced"/>
</dbReference>
<evidence type="ECO:0000259" key="10">
    <source>
        <dbReference type="PROSITE" id="PS50986"/>
    </source>
</evidence>
<dbReference type="Ensembl" id="ENSEBUT00000001100.1">
    <property type="protein sequence ID" value="ENSEBUP00000000794.1"/>
    <property type="gene ID" value="ENSEBUG00000000845.1"/>
</dbReference>
<feature type="chain" id="PRO_5034389581" description="MANSC domain-containing protein" evidence="9">
    <location>
        <begin position="31"/>
        <end position="455"/>
    </location>
</feature>
<feature type="signal peptide" evidence="9">
    <location>
        <begin position="1"/>
        <end position="30"/>
    </location>
</feature>
<dbReference type="InterPro" id="IPR013980">
    <property type="entry name" value="MANSC_dom"/>
</dbReference>
<reference evidence="11" key="1">
    <citation type="submission" date="2025-08" db="UniProtKB">
        <authorList>
            <consortium name="Ensembl"/>
        </authorList>
    </citation>
    <scope>IDENTIFICATION</scope>
</reference>
<dbReference type="PANTHER" id="PTHR46876:SF1">
    <property type="entry name" value="LOW-DENSITY LIPOPROTEIN RECEPTOR-RELATED PROTEIN 11"/>
    <property type="match status" value="1"/>
</dbReference>
<dbReference type="PANTHER" id="PTHR46876">
    <property type="entry name" value="LOW-DENSITY LIPOPROTEIN RECEPTOR-RELATED PROTEIN 11"/>
    <property type="match status" value="1"/>
</dbReference>
<accession>A0A8C4PWH9</accession>
<name>A0A8C4PWH9_EPTBU</name>
<evidence type="ECO:0000256" key="7">
    <source>
        <dbReference type="SAM" id="MobiDB-lite"/>
    </source>
</evidence>
<protein>
    <recommendedName>
        <fullName evidence="10">MANSC domain-containing protein</fullName>
    </recommendedName>
</protein>
<keyword evidence="3 9" id="KW-0732">Signal</keyword>
<feature type="domain" description="MANSC" evidence="10">
    <location>
        <begin position="46"/>
        <end position="129"/>
    </location>
</feature>
<feature type="transmembrane region" description="Helical" evidence="8">
    <location>
        <begin position="398"/>
        <end position="421"/>
    </location>
</feature>
<sequence>MAGRTLGRCRTLTLTLTLWSSLLLLLLVEAQPIGSRSSCSHRVVSVRPSTIVRPEASLAAGAELLAAPRGLRSPVECVAACCEAPRCRLALLRTESRRCYLFACPPRRREYPDGATTCEFSPHEGYTSFVVRGEAQDLGKRTVGFTGPKGSYRDGDRLRSDNMVNDWLYGSLSEDGDRYRYDDRGSGRDRDRNRLWRVEDDEQHPVGSMDDRNGDSHGIGDRGRDRDRQDRVGASHRLLGLEDNQSTREDERDKSDRHDWNSGDETHGRRKATTGMSGYDGDHFKDMVEDWRHGTFASQESGGKAWLGDTDEEHDGQNATAIEIAEDVSPAVSPSPKKITELRSVSARPQHGVPTSDGPNITKVIGITVSGIEATEMHTHTHTVKEMVGGYLLPEAGVVLPLALGLTITVLLAAVLACRLVSVSRRLKRTRPLTSDESDYLINGGQASKHSAAYM</sequence>
<keyword evidence="2 8" id="KW-0812">Transmembrane</keyword>
<evidence type="ECO:0000256" key="2">
    <source>
        <dbReference type="ARBA" id="ARBA00022692"/>
    </source>
</evidence>
<keyword evidence="6" id="KW-0325">Glycoprotein</keyword>
<evidence type="ECO:0000256" key="9">
    <source>
        <dbReference type="SAM" id="SignalP"/>
    </source>
</evidence>
<keyword evidence="12" id="KW-1185">Reference proteome</keyword>
<dbReference type="SMART" id="SM00765">
    <property type="entry name" value="MANEC"/>
    <property type="match status" value="1"/>
</dbReference>
<dbReference type="PROSITE" id="PS50986">
    <property type="entry name" value="MANSC"/>
    <property type="match status" value="1"/>
</dbReference>
<feature type="region of interest" description="Disordered" evidence="7">
    <location>
        <begin position="195"/>
        <end position="277"/>
    </location>
</feature>
<comment type="subcellular location">
    <subcellularLocation>
        <location evidence="1">Membrane</location>
        <topology evidence="1">Single-pass type I membrane protein</topology>
    </subcellularLocation>
</comment>
<evidence type="ECO:0000256" key="4">
    <source>
        <dbReference type="ARBA" id="ARBA00022989"/>
    </source>
</evidence>
<evidence type="ECO:0000313" key="11">
    <source>
        <dbReference type="Ensembl" id="ENSEBUP00000000794.1"/>
    </source>
</evidence>
<keyword evidence="5 8" id="KW-0472">Membrane</keyword>
<dbReference type="InterPro" id="IPR011106">
    <property type="entry name" value="MANSC_N"/>
</dbReference>
<proteinExistence type="predicted"/>
<dbReference type="AlphaFoldDB" id="A0A8C4PWH9"/>
<reference evidence="11" key="2">
    <citation type="submission" date="2025-09" db="UniProtKB">
        <authorList>
            <consortium name="Ensembl"/>
        </authorList>
    </citation>
    <scope>IDENTIFICATION</scope>
</reference>
<evidence type="ECO:0000256" key="5">
    <source>
        <dbReference type="ARBA" id="ARBA00023136"/>
    </source>
</evidence>
<dbReference type="Pfam" id="PF07502">
    <property type="entry name" value="MANEC"/>
    <property type="match status" value="1"/>
</dbReference>
<dbReference type="GeneTree" id="ENSGT00940000170098"/>
<feature type="compositionally biased region" description="Basic and acidic residues" evidence="7">
    <location>
        <begin position="245"/>
        <end position="267"/>
    </location>
</feature>
<evidence type="ECO:0000313" key="12">
    <source>
        <dbReference type="Proteomes" id="UP000694388"/>
    </source>
</evidence>
<evidence type="ECO:0000256" key="1">
    <source>
        <dbReference type="ARBA" id="ARBA00004479"/>
    </source>
</evidence>
<feature type="compositionally biased region" description="Basic and acidic residues" evidence="7">
    <location>
        <begin position="209"/>
        <end position="233"/>
    </location>
</feature>
<organism evidence="11 12">
    <name type="scientific">Eptatretus burgeri</name>
    <name type="common">Inshore hagfish</name>
    <dbReference type="NCBI Taxonomy" id="7764"/>
    <lineage>
        <taxon>Eukaryota</taxon>
        <taxon>Metazoa</taxon>
        <taxon>Chordata</taxon>
        <taxon>Craniata</taxon>
        <taxon>Vertebrata</taxon>
        <taxon>Cyclostomata</taxon>
        <taxon>Myxini</taxon>
        <taxon>Myxiniformes</taxon>
        <taxon>Myxinidae</taxon>
        <taxon>Eptatretinae</taxon>
        <taxon>Eptatretus</taxon>
    </lineage>
</organism>
<dbReference type="GO" id="GO:0016020">
    <property type="term" value="C:membrane"/>
    <property type="evidence" value="ECO:0007669"/>
    <property type="project" value="UniProtKB-SubCell"/>
</dbReference>
<keyword evidence="4 8" id="KW-1133">Transmembrane helix</keyword>
<evidence type="ECO:0000256" key="3">
    <source>
        <dbReference type="ARBA" id="ARBA00022729"/>
    </source>
</evidence>
<evidence type="ECO:0000256" key="6">
    <source>
        <dbReference type="ARBA" id="ARBA00023180"/>
    </source>
</evidence>
<evidence type="ECO:0000256" key="8">
    <source>
        <dbReference type="SAM" id="Phobius"/>
    </source>
</evidence>